<organism evidence="4 5">
    <name type="scientific">Laodelphax striatellus</name>
    <name type="common">Small brown planthopper</name>
    <name type="synonym">Delphax striatella</name>
    <dbReference type="NCBI Taxonomy" id="195883"/>
    <lineage>
        <taxon>Eukaryota</taxon>
        <taxon>Metazoa</taxon>
        <taxon>Ecdysozoa</taxon>
        <taxon>Arthropoda</taxon>
        <taxon>Hexapoda</taxon>
        <taxon>Insecta</taxon>
        <taxon>Pterygota</taxon>
        <taxon>Neoptera</taxon>
        <taxon>Paraneoptera</taxon>
        <taxon>Hemiptera</taxon>
        <taxon>Auchenorrhyncha</taxon>
        <taxon>Fulgoroidea</taxon>
        <taxon>Delphacidae</taxon>
        <taxon>Criomorphinae</taxon>
        <taxon>Laodelphax</taxon>
    </lineage>
</organism>
<keyword evidence="3" id="KW-0406">Ion transport</keyword>
<dbReference type="STRING" id="195883.A0A482X4C0"/>
<dbReference type="GO" id="GO:0046961">
    <property type="term" value="F:proton-transporting ATPase activity, rotational mechanism"/>
    <property type="evidence" value="ECO:0007669"/>
    <property type="project" value="InterPro"/>
</dbReference>
<sequence length="252" mass="29648">MQNFRSDASRKKNDMVPAINMEKQLQRMVAFIEMDGADKARDIDERAEEEYNLIKGNLLYNGRRELQELYTKRNKTAEKNVTQLESIIITKAKMVVQTARQNFISEVTTDIHKRLEERVSEDGYTKILKSLVMQALCMLREEDVIVQVREHDRESIQSAIKELKENYNKITGRDCNINLSKKHLPDRLIGGTVVYNKRCTLKIDNTLYDRLRIVLEQSMPMFREILFNEVPRRIDTTSKKHQIKKTNTKVRK</sequence>
<dbReference type="InterPro" id="IPR002842">
    <property type="entry name" value="ATPase_V1_Esu"/>
</dbReference>
<protein>
    <recommendedName>
        <fullName evidence="6">V-type proton ATPase subunit E</fullName>
    </recommendedName>
</protein>
<evidence type="ECO:0000256" key="3">
    <source>
        <dbReference type="ARBA" id="ARBA00023065"/>
    </source>
</evidence>
<evidence type="ECO:0000256" key="2">
    <source>
        <dbReference type="ARBA" id="ARBA00022448"/>
    </source>
</evidence>
<comment type="similarity">
    <text evidence="1">Belongs to the V-ATPase E subunit family.</text>
</comment>
<dbReference type="InterPro" id="IPR038495">
    <property type="entry name" value="ATPase_E_C"/>
</dbReference>
<proteinExistence type="inferred from homology"/>
<dbReference type="Proteomes" id="UP000291343">
    <property type="component" value="Unassembled WGS sequence"/>
</dbReference>
<dbReference type="EMBL" id="QKKF02018237">
    <property type="protein sequence ID" value="RZF40446.1"/>
    <property type="molecule type" value="Genomic_DNA"/>
</dbReference>
<keyword evidence="5" id="KW-1185">Reference proteome</keyword>
<reference evidence="4 5" key="1">
    <citation type="journal article" date="2017" name="Gigascience">
        <title>Genome sequence of the small brown planthopper, Laodelphax striatellus.</title>
        <authorList>
            <person name="Zhu J."/>
            <person name="Jiang F."/>
            <person name="Wang X."/>
            <person name="Yang P."/>
            <person name="Bao Y."/>
            <person name="Zhao W."/>
            <person name="Wang W."/>
            <person name="Lu H."/>
            <person name="Wang Q."/>
            <person name="Cui N."/>
            <person name="Li J."/>
            <person name="Chen X."/>
            <person name="Luo L."/>
            <person name="Yu J."/>
            <person name="Kang L."/>
            <person name="Cui F."/>
        </authorList>
    </citation>
    <scope>NUCLEOTIDE SEQUENCE [LARGE SCALE GENOMIC DNA]</scope>
    <source>
        <strain evidence="4">Lst14</strain>
    </source>
</reference>
<evidence type="ECO:0000313" key="5">
    <source>
        <dbReference type="Proteomes" id="UP000291343"/>
    </source>
</evidence>
<dbReference type="Gene3D" id="3.30.2320.30">
    <property type="entry name" value="ATP synthase, E subunit, C-terminal"/>
    <property type="match status" value="1"/>
</dbReference>
<dbReference type="Pfam" id="PF01991">
    <property type="entry name" value="vATP-synt_E"/>
    <property type="match status" value="1"/>
</dbReference>
<accession>A0A482X4C0</accession>
<dbReference type="SUPFAM" id="SSF160527">
    <property type="entry name" value="V-type ATPase subunit E-like"/>
    <property type="match status" value="1"/>
</dbReference>
<gene>
    <name evidence="4" type="ORF">LSTR_LSTR013908</name>
</gene>
<dbReference type="AlphaFoldDB" id="A0A482X4C0"/>
<name>A0A482X4C0_LAOST</name>
<dbReference type="OrthoDB" id="10263003at2759"/>
<dbReference type="Gene3D" id="6.10.250.1620">
    <property type="match status" value="1"/>
</dbReference>
<evidence type="ECO:0000313" key="4">
    <source>
        <dbReference type="EMBL" id="RZF40446.1"/>
    </source>
</evidence>
<dbReference type="PANTHER" id="PTHR45715">
    <property type="entry name" value="ATPASE H+-TRANSPORTING V1 SUBUNIT E1A-RELATED"/>
    <property type="match status" value="1"/>
</dbReference>
<evidence type="ECO:0000256" key="1">
    <source>
        <dbReference type="ARBA" id="ARBA00005901"/>
    </source>
</evidence>
<evidence type="ECO:0008006" key="6">
    <source>
        <dbReference type="Google" id="ProtNLM"/>
    </source>
</evidence>
<dbReference type="InParanoid" id="A0A482X4C0"/>
<keyword evidence="2" id="KW-0813">Transport</keyword>
<dbReference type="SMR" id="A0A482X4C0"/>
<comment type="caution">
    <text evidence="4">The sequence shown here is derived from an EMBL/GenBank/DDBJ whole genome shotgun (WGS) entry which is preliminary data.</text>
</comment>
<dbReference type="GO" id="GO:0033178">
    <property type="term" value="C:proton-transporting two-sector ATPase complex, catalytic domain"/>
    <property type="evidence" value="ECO:0007669"/>
    <property type="project" value="InterPro"/>
</dbReference>